<keyword evidence="3" id="KW-1185">Reference proteome</keyword>
<dbReference type="Proteomes" id="UP000327013">
    <property type="component" value="Unassembled WGS sequence"/>
</dbReference>
<sequence>MSPQAAGSRKSRASVTKVVPAIPHALAARPKTRSESATSPATSSSPSNPAAPSTATEGEGGAAVLQAIDSNAASEPQQPATNGEVTPSATTSEESIATSTSQSTPPASTSYAARNVDADGGKEDRFIGPDINDTSFPSDTPGVRDLPPAFYPTSQQSNPSPATSNSAHRPPPPIVHGVHHRNSSNLVFGGRQDSVSPSPGLNILPGAPFAGAPLQPFPNHSPSSPAYPPNGHSYHVSEPFAGPMYPPPYMHNNSNAGYAREMYHAPYPQPRPFPPATRGPPGRRDFGPSHGLPPPRPIPTAASHMNGPPGLQGSEASPGEALALCRYLRGQFGNREHADYVVVISHSGHKLSPGTFALHGIMLARSPKLASLMNMNQSGPAAFPRTVHLVISDRFIDLDEVVTKGLMHLYGEPLLEAAMIPDVLAASGFPPNPYLQLRAALAYAALGHYLQLDAIVIRGLHLAASLLNWQNIGLGLSFALEGGLGASWSEQVHDKTSATLMDESGSPASAPVYGIYSDRMLYTVIQFIITHFPLDFDLAASVPQLPEAPRLPTAAEPRHARTGSRLSQIRFGEMTMEDRGPEIATLSGVLLSLPFAILKHVLEHPSLVARLGADKVAEAMRSTVEEREQRRQRIAGQSGEAGPAAGPDSSLDERLWNSIRWVEAVEAAGEQRAGFSGVQLTRRCVQGGAGGKAAGQGAS</sequence>
<dbReference type="AlphaFoldDB" id="A0A5N6KQ20"/>
<dbReference type="OrthoDB" id="5329403at2759"/>
<feature type="compositionally biased region" description="Basic and acidic residues" evidence="1">
    <location>
        <begin position="116"/>
        <end position="127"/>
    </location>
</feature>
<evidence type="ECO:0000256" key="1">
    <source>
        <dbReference type="SAM" id="MobiDB-lite"/>
    </source>
</evidence>
<protein>
    <submittedName>
        <fullName evidence="2">Uncharacterized protein</fullName>
    </submittedName>
</protein>
<evidence type="ECO:0000313" key="3">
    <source>
        <dbReference type="Proteomes" id="UP000327013"/>
    </source>
</evidence>
<name>A0A5N6KQ20_9ROSI</name>
<evidence type="ECO:0000313" key="2">
    <source>
        <dbReference type="EMBL" id="KAB8338735.1"/>
    </source>
</evidence>
<feature type="region of interest" description="Disordered" evidence="1">
    <location>
        <begin position="622"/>
        <end position="651"/>
    </location>
</feature>
<comment type="caution">
    <text evidence="2">The sequence shown here is derived from an EMBL/GenBank/DDBJ whole genome shotgun (WGS) entry which is preliminary data.</text>
</comment>
<feature type="compositionally biased region" description="Pro residues" evidence="1">
    <location>
        <begin position="267"/>
        <end position="278"/>
    </location>
</feature>
<reference evidence="2 3" key="1">
    <citation type="submission" date="2019-06" db="EMBL/GenBank/DDBJ databases">
        <title>A chromosomal-level reference genome of Carpinus fangiana (Coryloideae, Betulaceae).</title>
        <authorList>
            <person name="Yang X."/>
            <person name="Wang Z."/>
            <person name="Zhang L."/>
            <person name="Hao G."/>
            <person name="Liu J."/>
            <person name="Yang Y."/>
        </authorList>
    </citation>
    <scope>NUCLEOTIDE SEQUENCE [LARGE SCALE GENOMIC DNA]</scope>
    <source>
        <strain evidence="2">Cfa_2016G</strain>
        <tissue evidence="2">Leaf</tissue>
    </source>
</reference>
<feature type="compositionally biased region" description="Basic and acidic residues" evidence="1">
    <location>
        <begin position="622"/>
        <end position="631"/>
    </location>
</feature>
<accession>A0A5N6KQ20</accession>
<feature type="region of interest" description="Disordered" evidence="1">
    <location>
        <begin position="1"/>
        <end position="202"/>
    </location>
</feature>
<dbReference type="EMBL" id="VIBQ01000010">
    <property type="protein sequence ID" value="KAB8338735.1"/>
    <property type="molecule type" value="Genomic_DNA"/>
</dbReference>
<proteinExistence type="predicted"/>
<feature type="compositionally biased region" description="Polar residues" evidence="1">
    <location>
        <begin position="152"/>
        <end position="167"/>
    </location>
</feature>
<gene>
    <name evidence="2" type="ORF">FH972_021680</name>
</gene>
<organism evidence="2 3">
    <name type="scientific">Carpinus fangiana</name>
    <dbReference type="NCBI Taxonomy" id="176857"/>
    <lineage>
        <taxon>Eukaryota</taxon>
        <taxon>Viridiplantae</taxon>
        <taxon>Streptophyta</taxon>
        <taxon>Embryophyta</taxon>
        <taxon>Tracheophyta</taxon>
        <taxon>Spermatophyta</taxon>
        <taxon>Magnoliopsida</taxon>
        <taxon>eudicotyledons</taxon>
        <taxon>Gunneridae</taxon>
        <taxon>Pentapetalae</taxon>
        <taxon>rosids</taxon>
        <taxon>fabids</taxon>
        <taxon>Fagales</taxon>
        <taxon>Betulaceae</taxon>
        <taxon>Carpinus</taxon>
    </lineage>
</organism>
<feature type="compositionally biased region" description="Low complexity" evidence="1">
    <location>
        <begin position="36"/>
        <end position="56"/>
    </location>
</feature>
<feature type="compositionally biased region" description="Polar residues" evidence="1">
    <location>
        <begin position="68"/>
        <end position="85"/>
    </location>
</feature>
<feature type="compositionally biased region" description="Low complexity" evidence="1">
    <location>
        <begin position="86"/>
        <end position="113"/>
    </location>
</feature>
<feature type="region of interest" description="Disordered" evidence="1">
    <location>
        <begin position="267"/>
        <end position="316"/>
    </location>
</feature>